<dbReference type="RefSeq" id="WP_344659940.1">
    <property type="nucleotide sequence ID" value="NZ_BAAAQM010000035.1"/>
</dbReference>
<dbReference type="PROSITE" id="PS50893">
    <property type="entry name" value="ABC_TRANSPORTER_2"/>
    <property type="match status" value="2"/>
</dbReference>
<dbReference type="PANTHER" id="PTHR19211">
    <property type="entry name" value="ATP-BINDING TRANSPORT PROTEIN-RELATED"/>
    <property type="match status" value="1"/>
</dbReference>
<keyword evidence="7" id="KW-1185">Reference proteome</keyword>
<comment type="caution">
    <text evidence="6">The sequence shown here is derived from an EMBL/GenBank/DDBJ whole genome shotgun (WGS) entry which is preliminary data.</text>
</comment>
<evidence type="ECO:0000256" key="1">
    <source>
        <dbReference type="ARBA" id="ARBA00022737"/>
    </source>
</evidence>
<protein>
    <submittedName>
        <fullName evidence="6">ABC-F family ATP-binding cassette domain-containing protein</fullName>
    </submittedName>
</protein>
<accession>A0ABP5DVN6</accession>
<organism evidence="6 7">
    <name type="scientific">Catenulispora subtropica</name>
    <dbReference type="NCBI Taxonomy" id="450798"/>
    <lineage>
        <taxon>Bacteria</taxon>
        <taxon>Bacillati</taxon>
        <taxon>Actinomycetota</taxon>
        <taxon>Actinomycetes</taxon>
        <taxon>Catenulisporales</taxon>
        <taxon>Catenulisporaceae</taxon>
        <taxon>Catenulispora</taxon>
    </lineage>
</organism>
<keyword evidence="1" id="KW-0677">Repeat</keyword>
<evidence type="ECO:0000259" key="5">
    <source>
        <dbReference type="PROSITE" id="PS50893"/>
    </source>
</evidence>
<dbReference type="Proteomes" id="UP001499854">
    <property type="component" value="Unassembled WGS sequence"/>
</dbReference>
<dbReference type="EMBL" id="BAAAQM010000035">
    <property type="protein sequence ID" value="GAA1985173.1"/>
    <property type="molecule type" value="Genomic_DNA"/>
</dbReference>
<dbReference type="InterPro" id="IPR003593">
    <property type="entry name" value="AAA+_ATPase"/>
</dbReference>
<dbReference type="Gene3D" id="3.40.50.300">
    <property type="entry name" value="P-loop containing nucleotide triphosphate hydrolases"/>
    <property type="match status" value="2"/>
</dbReference>
<keyword evidence="2" id="KW-0547">Nucleotide-binding</keyword>
<dbReference type="NCBIfam" id="NF000355">
    <property type="entry name" value="ribo_prot_ABC_F"/>
    <property type="match status" value="1"/>
</dbReference>
<dbReference type="CDD" id="cd03221">
    <property type="entry name" value="ABCF_EF-3"/>
    <property type="match status" value="2"/>
</dbReference>
<dbReference type="InterPro" id="IPR003439">
    <property type="entry name" value="ABC_transporter-like_ATP-bd"/>
</dbReference>
<dbReference type="InterPro" id="IPR017871">
    <property type="entry name" value="ABC_transporter-like_CS"/>
</dbReference>
<evidence type="ECO:0000256" key="4">
    <source>
        <dbReference type="SAM" id="MobiDB-lite"/>
    </source>
</evidence>
<name>A0ABP5DVN6_9ACTN</name>
<dbReference type="GO" id="GO:0005524">
    <property type="term" value="F:ATP binding"/>
    <property type="evidence" value="ECO:0007669"/>
    <property type="project" value="UniProtKB-KW"/>
</dbReference>
<feature type="domain" description="ABC transporter" evidence="5">
    <location>
        <begin position="6"/>
        <end position="287"/>
    </location>
</feature>
<evidence type="ECO:0000313" key="7">
    <source>
        <dbReference type="Proteomes" id="UP001499854"/>
    </source>
</evidence>
<feature type="compositionally biased region" description="Basic and acidic residues" evidence="4">
    <location>
        <begin position="118"/>
        <end position="140"/>
    </location>
</feature>
<feature type="region of interest" description="Disordered" evidence="4">
    <location>
        <begin position="107"/>
        <end position="145"/>
    </location>
</feature>
<dbReference type="Pfam" id="PF00005">
    <property type="entry name" value="ABC_tran"/>
    <property type="match status" value="2"/>
</dbReference>
<dbReference type="InterPro" id="IPR050611">
    <property type="entry name" value="ABCF"/>
</dbReference>
<evidence type="ECO:0000256" key="3">
    <source>
        <dbReference type="ARBA" id="ARBA00022840"/>
    </source>
</evidence>
<proteinExistence type="predicted"/>
<evidence type="ECO:0000256" key="2">
    <source>
        <dbReference type="ARBA" id="ARBA00022741"/>
    </source>
</evidence>
<gene>
    <name evidence="6" type="ORF">GCM10009838_54180</name>
</gene>
<feature type="domain" description="ABC transporter" evidence="5">
    <location>
        <begin position="377"/>
        <end position="576"/>
    </location>
</feature>
<evidence type="ECO:0000313" key="6">
    <source>
        <dbReference type="EMBL" id="GAA1985173.1"/>
    </source>
</evidence>
<reference evidence="7" key="1">
    <citation type="journal article" date="2019" name="Int. J. Syst. Evol. Microbiol.">
        <title>The Global Catalogue of Microorganisms (GCM) 10K type strain sequencing project: providing services to taxonomists for standard genome sequencing and annotation.</title>
        <authorList>
            <consortium name="The Broad Institute Genomics Platform"/>
            <consortium name="The Broad Institute Genome Sequencing Center for Infectious Disease"/>
            <person name="Wu L."/>
            <person name="Ma J."/>
        </authorList>
    </citation>
    <scope>NUCLEOTIDE SEQUENCE [LARGE SCALE GENOMIC DNA]</scope>
    <source>
        <strain evidence="7">JCM 16013</strain>
    </source>
</reference>
<dbReference type="SMART" id="SM00382">
    <property type="entry name" value="AAA"/>
    <property type="match status" value="2"/>
</dbReference>
<sequence length="577" mass="63539">MPAAFLKVENLSKSYDAEPLFRDVAFVVGAGDRIGLVGPNGVGKSTLLRCLTGQESPSSGRVTSAPHAELGFFAQQVPDPDALVGDFLAEGLGEVHELGRRMEALASRLADGTDSPDSPDRPARSRDRPDRPDRPDRTDDPGGTDELLAEYGEVQDRWTALQGWLAESRLAEVRDRLDIAHLPADTPLARVSGGEQARLMLGRLLLRRPDILVLDEPTNHLDAAGVEWLASYLADFSGGILMVTHDRAFLDRVATRIFELDGVDTELQTYEGGYTAYRAEKARRWASLLLDYEAQEKYRRRLEADIEDTKSHSLSTELATRNDHWRRIAKKVAKKAKAREKRLERQIQSMTWIAEPQTRPALALAFPDKATSDDVVLAAKAVSAAFGGRPVLDRVDVEVRGGDWILVSGRNGAGKTTLLRILAGQTEPDEGSVLASPGSTVAVLPQTHDLLRTAQTVFAYFRSQVPVYPEDAEQLLGAYLFGPDDWSTPLRDLSAGELRRLLLAVIVNSPARVLLLDEPTNYLDFDSLDVVEQALREFTGTVLMVTHDAYFAERVGYGRVWEVRDGSVVEHGDGAVR</sequence>
<dbReference type="InterPro" id="IPR027417">
    <property type="entry name" value="P-loop_NTPase"/>
</dbReference>
<dbReference type="PROSITE" id="PS00211">
    <property type="entry name" value="ABC_TRANSPORTER_1"/>
    <property type="match status" value="2"/>
</dbReference>
<dbReference type="PANTHER" id="PTHR19211:SF14">
    <property type="entry name" value="ATP-BINDING CASSETTE SUB-FAMILY F MEMBER 1"/>
    <property type="match status" value="1"/>
</dbReference>
<keyword evidence="3 6" id="KW-0067">ATP-binding</keyword>
<dbReference type="SUPFAM" id="SSF52540">
    <property type="entry name" value="P-loop containing nucleoside triphosphate hydrolases"/>
    <property type="match status" value="2"/>
</dbReference>